<reference evidence="1" key="1">
    <citation type="journal article" date="2019" name="MBio">
        <title>Virus Genomes from Deep Sea Sediments Expand the Ocean Megavirome and Support Independent Origins of Viral Gigantism.</title>
        <authorList>
            <person name="Backstrom D."/>
            <person name="Yutin N."/>
            <person name="Jorgensen S.L."/>
            <person name="Dharamshi J."/>
            <person name="Homa F."/>
            <person name="Zaremba-Niedwiedzka K."/>
            <person name="Spang A."/>
            <person name="Wolf Y.I."/>
            <person name="Koonin E.V."/>
            <person name="Ettema T.J."/>
        </authorList>
    </citation>
    <scope>NUCLEOTIDE SEQUENCE</scope>
</reference>
<sequence>MFTWGETSVPTLGQQATENVAIFRQKKKDHLESCLQHLIETTKQEVLYQSSMGCTVATVGVDEEEKNFPNFVIGLEDRSEEYKLSKAEKIYLLNELESHFTNVEMYPHLVCKRLIRGYAALKHCIRITITDPETRDLEIRDLETRNLETRDKTEES</sequence>
<name>A0A481Z9D2_9VIRU</name>
<organism evidence="1">
    <name type="scientific">Pithovirus LCPAC304</name>
    <dbReference type="NCBI Taxonomy" id="2506594"/>
    <lineage>
        <taxon>Viruses</taxon>
        <taxon>Pithoviruses</taxon>
    </lineage>
</organism>
<proteinExistence type="predicted"/>
<dbReference type="EMBL" id="MK500569">
    <property type="protein sequence ID" value="QBK92216.1"/>
    <property type="molecule type" value="Genomic_DNA"/>
</dbReference>
<protein>
    <submittedName>
        <fullName evidence="1">Uncharacterized protein</fullName>
    </submittedName>
</protein>
<gene>
    <name evidence="1" type="ORF">LCPAC304_05630</name>
</gene>
<evidence type="ECO:0000313" key="1">
    <source>
        <dbReference type="EMBL" id="QBK92216.1"/>
    </source>
</evidence>
<accession>A0A481Z9D2</accession>